<evidence type="ECO:0000313" key="7">
    <source>
        <dbReference type="EMBL" id="MFC3116080.1"/>
    </source>
</evidence>
<dbReference type="EC" id="2.7.1.-" evidence="7"/>
<dbReference type="CDD" id="cd01167">
    <property type="entry name" value="bac_FRK"/>
    <property type="match status" value="1"/>
</dbReference>
<protein>
    <submittedName>
        <fullName evidence="7">Carbohydrate kinase</fullName>
        <ecNumber evidence="7">2.7.1.-</ecNumber>
    </submittedName>
</protein>
<dbReference type="InterPro" id="IPR011611">
    <property type="entry name" value="PfkB_dom"/>
</dbReference>
<dbReference type="PROSITE" id="PS00584">
    <property type="entry name" value="PFKB_KINASES_2"/>
    <property type="match status" value="1"/>
</dbReference>
<dbReference type="SUPFAM" id="SSF53613">
    <property type="entry name" value="Ribokinase-like"/>
    <property type="match status" value="1"/>
</dbReference>
<accession>A0ABV7FFQ5</accession>
<proteinExistence type="inferred from homology"/>
<dbReference type="RefSeq" id="WP_378119010.1">
    <property type="nucleotide sequence ID" value="NZ_JBHRTF010000004.1"/>
</dbReference>
<dbReference type="Pfam" id="PF00294">
    <property type="entry name" value="PfkB"/>
    <property type="match status" value="1"/>
</dbReference>
<dbReference type="EMBL" id="JBHRTF010000004">
    <property type="protein sequence ID" value="MFC3116080.1"/>
    <property type="molecule type" value="Genomic_DNA"/>
</dbReference>
<evidence type="ECO:0000313" key="8">
    <source>
        <dbReference type="Proteomes" id="UP001595555"/>
    </source>
</evidence>
<keyword evidence="4 7" id="KW-0418">Kinase</keyword>
<comment type="similarity">
    <text evidence="1">Belongs to the carbohydrate kinase PfkB family.</text>
</comment>
<gene>
    <name evidence="7" type="ORF">ACFODX_10965</name>
</gene>
<dbReference type="PANTHER" id="PTHR43085">
    <property type="entry name" value="HEXOKINASE FAMILY MEMBER"/>
    <property type="match status" value="1"/>
</dbReference>
<dbReference type="InterPro" id="IPR050306">
    <property type="entry name" value="PfkB_Carbo_kinase"/>
</dbReference>
<sequence>MTICVLGEAIADLVPTEQGLYDPKVGGSPFNFARCLARLGAPVRYVSPISSDALGERMLAEMQAQGIDFDPANRSPLPTSLALVAYDNGQPRYSLYREGIADTDFTPEAILAQIAPETRLFHTGSLMLVPAVIDRVASLLEQLRARDIVISLDLNLRPGVVRDLGEYRRKILELLPLADVIKASDEDMALLGLDIGQLQPVLERYFAGSLLVLTRGDAGASAYSGGRQVSVPAYKVSRVQDTIGAGDTFYGAFVAHIYTAVRLQHGWAGDGLLQEALQRACAAAAINVTRQGCQPPAGDEIAAVMSGQWVL</sequence>
<evidence type="ECO:0000256" key="2">
    <source>
        <dbReference type="ARBA" id="ARBA00022679"/>
    </source>
</evidence>
<dbReference type="InterPro" id="IPR002173">
    <property type="entry name" value="Carboh/pur_kinase_PfkB_CS"/>
</dbReference>
<reference evidence="8" key="1">
    <citation type="journal article" date="2019" name="Int. J. Syst. Evol. Microbiol.">
        <title>The Global Catalogue of Microorganisms (GCM) 10K type strain sequencing project: providing services to taxonomists for standard genome sequencing and annotation.</title>
        <authorList>
            <consortium name="The Broad Institute Genomics Platform"/>
            <consortium name="The Broad Institute Genome Sequencing Center for Infectious Disease"/>
            <person name="Wu L."/>
            <person name="Ma J."/>
        </authorList>
    </citation>
    <scope>NUCLEOTIDE SEQUENCE [LARGE SCALE GENOMIC DNA]</scope>
    <source>
        <strain evidence="8">KCTC 52237</strain>
    </source>
</reference>
<evidence type="ECO:0000256" key="4">
    <source>
        <dbReference type="ARBA" id="ARBA00022777"/>
    </source>
</evidence>
<keyword evidence="3" id="KW-0547">Nucleotide-binding</keyword>
<keyword evidence="5" id="KW-0067">ATP-binding</keyword>
<evidence type="ECO:0000256" key="3">
    <source>
        <dbReference type="ARBA" id="ARBA00022741"/>
    </source>
</evidence>
<comment type="caution">
    <text evidence="7">The sequence shown here is derived from an EMBL/GenBank/DDBJ whole genome shotgun (WGS) entry which is preliminary data.</text>
</comment>
<name>A0ABV7FFQ5_9GAMM</name>
<dbReference type="Proteomes" id="UP001595555">
    <property type="component" value="Unassembled WGS sequence"/>
</dbReference>
<keyword evidence="2 7" id="KW-0808">Transferase</keyword>
<evidence type="ECO:0000256" key="1">
    <source>
        <dbReference type="ARBA" id="ARBA00010688"/>
    </source>
</evidence>
<feature type="domain" description="Carbohydrate kinase PfkB" evidence="6">
    <location>
        <begin position="3"/>
        <end position="296"/>
    </location>
</feature>
<evidence type="ECO:0000259" key="6">
    <source>
        <dbReference type="Pfam" id="PF00294"/>
    </source>
</evidence>
<evidence type="ECO:0000256" key="5">
    <source>
        <dbReference type="ARBA" id="ARBA00022840"/>
    </source>
</evidence>
<dbReference type="GO" id="GO:0016301">
    <property type="term" value="F:kinase activity"/>
    <property type="evidence" value="ECO:0007669"/>
    <property type="project" value="UniProtKB-KW"/>
</dbReference>
<dbReference type="InterPro" id="IPR029056">
    <property type="entry name" value="Ribokinase-like"/>
</dbReference>
<dbReference type="PANTHER" id="PTHR43085:SF1">
    <property type="entry name" value="PSEUDOURIDINE KINASE-RELATED"/>
    <property type="match status" value="1"/>
</dbReference>
<keyword evidence="8" id="KW-1185">Reference proteome</keyword>
<organism evidence="7 8">
    <name type="scientific">Cellvibrio fontiphilus</name>
    <dbReference type="NCBI Taxonomy" id="1815559"/>
    <lineage>
        <taxon>Bacteria</taxon>
        <taxon>Pseudomonadati</taxon>
        <taxon>Pseudomonadota</taxon>
        <taxon>Gammaproteobacteria</taxon>
        <taxon>Cellvibrionales</taxon>
        <taxon>Cellvibrionaceae</taxon>
        <taxon>Cellvibrio</taxon>
    </lineage>
</organism>
<dbReference type="Gene3D" id="3.40.1190.20">
    <property type="match status" value="1"/>
</dbReference>